<dbReference type="OrthoDB" id="9794876at2"/>
<comment type="caution">
    <text evidence="4">The sequence shown here is derived from an EMBL/GenBank/DDBJ whole genome shotgun (WGS) entry which is preliminary data.</text>
</comment>
<accession>A0A428ZBF0</accession>
<dbReference type="SUPFAM" id="SSF52980">
    <property type="entry name" value="Restriction endonuclease-like"/>
    <property type="match status" value="1"/>
</dbReference>
<dbReference type="InterPro" id="IPR003509">
    <property type="entry name" value="UPF0102_YraN-like"/>
</dbReference>
<protein>
    <recommendedName>
        <fullName evidence="2">UPF0102 protein DMH04_16660</fullName>
    </recommendedName>
</protein>
<reference evidence="4 5" key="1">
    <citation type="submission" date="2018-05" db="EMBL/GenBank/DDBJ databases">
        <title>Evolution of GPA BGCs.</title>
        <authorList>
            <person name="Waglechner N."/>
            <person name="Wright G.D."/>
        </authorList>
    </citation>
    <scope>NUCLEOTIDE SEQUENCE [LARGE SCALE GENOMIC DNA]</scope>
    <source>
        <strain evidence="4 5">A82846</strain>
    </source>
</reference>
<evidence type="ECO:0000256" key="1">
    <source>
        <dbReference type="ARBA" id="ARBA00006738"/>
    </source>
</evidence>
<feature type="region of interest" description="Disordered" evidence="3">
    <location>
        <begin position="1"/>
        <end position="51"/>
    </location>
</feature>
<dbReference type="InterPro" id="IPR011856">
    <property type="entry name" value="tRNA_endonuc-like_dom_sf"/>
</dbReference>
<dbReference type="Pfam" id="PF02021">
    <property type="entry name" value="UPF0102"/>
    <property type="match status" value="1"/>
</dbReference>
<feature type="compositionally biased region" description="Low complexity" evidence="3">
    <location>
        <begin position="1"/>
        <end position="17"/>
    </location>
</feature>
<evidence type="ECO:0000256" key="2">
    <source>
        <dbReference type="HAMAP-Rule" id="MF_00048"/>
    </source>
</evidence>
<dbReference type="HAMAP" id="MF_00048">
    <property type="entry name" value="UPF0102"/>
    <property type="match status" value="1"/>
</dbReference>
<name>A0A428ZBF0_KIBAR</name>
<evidence type="ECO:0000313" key="5">
    <source>
        <dbReference type="Proteomes" id="UP000287547"/>
    </source>
</evidence>
<dbReference type="Gene3D" id="3.40.1350.10">
    <property type="match status" value="1"/>
</dbReference>
<gene>
    <name evidence="4" type="ORF">DMH04_16660</name>
</gene>
<comment type="similarity">
    <text evidence="1 2">Belongs to the UPF0102 family.</text>
</comment>
<sequence>MKTTAPQTTQPQTSVPQSKVPSPVTPISAKSKRPAPKATEPKPPNPHHELGRRGEDLAVAYLTHQGLVLLDRNWRCKEGELDLILTDGSMVVVCEVKTRAGTGFGDPEDAVDERKARRIRRLTHIWLSTYRIPWCELRFDILAVTWQPDSKPRITHLKDAF</sequence>
<evidence type="ECO:0000256" key="3">
    <source>
        <dbReference type="SAM" id="MobiDB-lite"/>
    </source>
</evidence>
<organism evidence="4 5">
    <name type="scientific">Kibdelosporangium aridum</name>
    <dbReference type="NCBI Taxonomy" id="2030"/>
    <lineage>
        <taxon>Bacteria</taxon>
        <taxon>Bacillati</taxon>
        <taxon>Actinomycetota</taxon>
        <taxon>Actinomycetes</taxon>
        <taxon>Pseudonocardiales</taxon>
        <taxon>Pseudonocardiaceae</taxon>
        <taxon>Kibdelosporangium</taxon>
    </lineage>
</organism>
<dbReference type="PANTHER" id="PTHR34039:SF1">
    <property type="entry name" value="UPF0102 PROTEIN YRAN"/>
    <property type="match status" value="1"/>
</dbReference>
<dbReference type="GO" id="GO:0003676">
    <property type="term" value="F:nucleic acid binding"/>
    <property type="evidence" value="ECO:0007669"/>
    <property type="project" value="InterPro"/>
</dbReference>
<dbReference type="NCBIfam" id="NF009154">
    <property type="entry name" value="PRK12497.3-3"/>
    <property type="match status" value="1"/>
</dbReference>
<dbReference type="CDD" id="cd20736">
    <property type="entry name" value="PoNe_Nuclease"/>
    <property type="match status" value="1"/>
</dbReference>
<dbReference type="Proteomes" id="UP000287547">
    <property type="component" value="Unassembled WGS sequence"/>
</dbReference>
<dbReference type="AlphaFoldDB" id="A0A428ZBF0"/>
<dbReference type="PANTHER" id="PTHR34039">
    <property type="entry name" value="UPF0102 PROTEIN YRAN"/>
    <property type="match status" value="1"/>
</dbReference>
<evidence type="ECO:0000313" key="4">
    <source>
        <dbReference type="EMBL" id="RSM85394.1"/>
    </source>
</evidence>
<proteinExistence type="inferred from homology"/>
<dbReference type="NCBIfam" id="NF009150">
    <property type="entry name" value="PRK12497.1-3"/>
    <property type="match status" value="1"/>
</dbReference>
<dbReference type="EMBL" id="QHKI01000012">
    <property type="protein sequence ID" value="RSM85394.1"/>
    <property type="molecule type" value="Genomic_DNA"/>
</dbReference>
<dbReference type="InterPro" id="IPR011335">
    <property type="entry name" value="Restrct_endonuc-II-like"/>
</dbReference>
<dbReference type="RefSeq" id="WP_125726931.1">
    <property type="nucleotide sequence ID" value="NZ_QHKI01000012.1"/>
</dbReference>